<feature type="binding site" evidence="4">
    <location>
        <position position="134"/>
    </location>
    <ligand>
        <name>Mn(2+)</name>
        <dbReference type="ChEBI" id="CHEBI:29035"/>
        <label>1</label>
    </ligand>
</feature>
<evidence type="ECO:0000256" key="2">
    <source>
        <dbReference type="ARBA" id="ARBA00022723"/>
    </source>
</evidence>
<keyword evidence="3" id="KW-0378">Hydrolase</keyword>
<evidence type="ECO:0000313" key="6">
    <source>
        <dbReference type="Proteomes" id="UP000033998"/>
    </source>
</evidence>
<accession>A0A837HMC0</accession>
<reference evidence="5 6" key="1">
    <citation type="journal article" date="2015" name="Nature">
        <title>rRNA introns, odd ribosomes, and small enigmatic genomes across a large radiation of phyla.</title>
        <authorList>
            <person name="Brown C.T."/>
            <person name="Hug L.A."/>
            <person name="Thomas B.C."/>
            <person name="Sharon I."/>
            <person name="Castelle C.J."/>
            <person name="Singh A."/>
            <person name="Wilkins M.J."/>
            <person name="Williams K.H."/>
            <person name="Banfield J.F."/>
        </authorList>
    </citation>
    <scope>NUCLEOTIDE SEQUENCE [LARGE SCALE GENOMIC DNA]</scope>
</reference>
<dbReference type="SUPFAM" id="SSF52768">
    <property type="entry name" value="Arginase/deacetylase"/>
    <property type="match status" value="1"/>
</dbReference>
<dbReference type="InterPro" id="IPR005925">
    <property type="entry name" value="Agmatinase-rel"/>
</dbReference>
<dbReference type="PROSITE" id="PS51409">
    <property type="entry name" value="ARGINASE_2"/>
    <property type="match status" value="1"/>
</dbReference>
<dbReference type="GO" id="GO:0046872">
    <property type="term" value="F:metal ion binding"/>
    <property type="evidence" value="ECO:0007669"/>
    <property type="project" value="UniProtKB-KW"/>
</dbReference>
<dbReference type="Pfam" id="PF00491">
    <property type="entry name" value="Arginase"/>
    <property type="match status" value="1"/>
</dbReference>
<evidence type="ECO:0000256" key="4">
    <source>
        <dbReference type="PIRSR" id="PIRSR036979-1"/>
    </source>
</evidence>
<feature type="binding site" evidence="4">
    <location>
        <position position="211"/>
    </location>
    <ligand>
        <name>Mn(2+)</name>
        <dbReference type="ChEBI" id="CHEBI:29035"/>
        <label>1</label>
    </ligand>
</feature>
<dbReference type="EMBL" id="LBWE01000013">
    <property type="protein sequence ID" value="KKR00867.1"/>
    <property type="molecule type" value="Genomic_DNA"/>
</dbReference>
<dbReference type="Gene3D" id="3.40.800.10">
    <property type="entry name" value="Ureohydrolase domain"/>
    <property type="match status" value="1"/>
</dbReference>
<organism evidence="5 6">
    <name type="scientific">Candidatus Nomurabacteria bacterium GW2011_GWD2_39_12</name>
    <dbReference type="NCBI Taxonomy" id="1618759"/>
    <lineage>
        <taxon>Bacteria</taxon>
        <taxon>Candidatus Nomuraibacteriota</taxon>
    </lineage>
</organism>
<dbReference type="AlphaFoldDB" id="A0A837HMC0"/>
<dbReference type="Proteomes" id="UP000033998">
    <property type="component" value="Unassembled WGS sequence"/>
</dbReference>
<feature type="binding site" evidence="4">
    <location>
        <position position="136"/>
    </location>
    <ligand>
        <name>Mn(2+)</name>
        <dbReference type="ChEBI" id="CHEBI:29035"/>
        <label>1</label>
    </ligand>
</feature>
<feature type="binding site" evidence="4">
    <location>
        <position position="109"/>
    </location>
    <ligand>
        <name>Mn(2+)</name>
        <dbReference type="ChEBI" id="CHEBI:29035"/>
        <label>1</label>
    </ligand>
</feature>
<comment type="cofactor">
    <cofactor evidence="4">
        <name>Mn(2+)</name>
        <dbReference type="ChEBI" id="CHEBI:29035"/>
    </cofactor>
    <text evidence="4">Binds 2 manganese ions per subunit.</text>
</comment>
<name>A0A837HMC0_9BACT</name>
<sequence>MEEFIPDNFLGIPEIPPEEAEVLVLPIPLEATVSYGKGTGRGPRAIITASQQVEQYDHELGYEVNQKVKIATLPAINFPEQNAEKAQDIISNVAKNWTNKFLLSLGGEHSITPAIVSEYKKKYPDLSILYFDAHTDMREEWDGTKWSHACAARRLQDNHGIKNIVWVGTRNTSLGEQQYINKEQVNYGDKYDLKKILSQLSPNVYISFDVDCFDVSTMPATGTPEPGGIGWYQAMEIFEAVTREKNVVGADIAECSPIPTPGFHGYDFLVAKLAFKLIGYKFRR</sequence>
<dbReference type="CDD" id="cd11593">
    <property type="entry name" value="Agmatinase-like_2"/>
    <property type="match status" value="1"/>
</dbReference>
<dbReference type="PANTHER" id="PTHR11358">
    <property type="entry name" value="ARGINASE/AGMATINASE"/>
    <property type="match status" value="1"/>
</dbReference>
<dbReference type="NCBIfam" id="TIGR01230">
    <property type="entry name" value="agmatinase"/>
    <property type="match status" value="1"/>
</dbReference>
<feature type="binding site" evidence="4">
    <location>
        <position position="209"/>
    </location>
    <ligand>
        <name>Mn(2+)</name>
        <dbReference type="ChEBI" id="CHEBI:29035"/>
        <label>1</label>
    </ligand>
</feature>
<proteinExistence type="inferred from homology"/>
<keyword evidence="4" id="KW-0464">Manganese</keyword>
<dbReference type="PANTHER" id="PTHR11358:SF26">
    <property type="entry name" value="GUANIDINO ACID HYDROLASE, MITOCHONDRIAL"/>
    <property type="match status" value="1"/>
</dbReference>
<feature type="binding site" evidence="4">
    <location>
        <position position="132"/>
    </location>
    <ligand>
        <name>Mn(2+)</name>
        <dbReference type="ChEBI" id="CHEBI:29035"/>
        <label>1</label>
    </ligand>
</feature>
<evidence type="ECO:0000256" key="3">
    <source>
        <dbReference type="ARBA" id="ARBA00022801"/>
    </source>
</evidence>
<dbReference type="InterPro" id="IPR006035">
    <property type="entry name" value="Ureohydrolase"/>
</dbReference>
<dbReference type="GO" id="GO:0008783">
    <property type="term" value="F:agmatinase activity"/>
    <property type="evidence" value="ECO:0007669"/>
    <property type="project" value="TreeGrafter"/>
</dbReference>
<keyword evidence="2 4" id="KW-0479">Metal-binding</keyword>
<dbReference type="PIRSF" id="PIRSF036979">
    <property type="entry name" value="Arginase"/>
    <property type="match status" value="1"/>
</dbReference>
<gene>
    <name evidence="5" type="ORF">UT27_C0013G0015</name>
</gene>
<evidence type="ECO:0000256" key="1">
    <source>
        <dbReference type="ARBA" id="ARBA00009227"/>
    </source>
</evidence>
<comment type="caution">
    <text evidence="5">The sequence shown here is derived from an EMBL/GenBank/DDBJ whole genome shotgun (WGS) entry which is preliminary data.</text>
</comment>
<evidence type="ECO:0000313" key="5">
    <source>
        <dbReference type="EMBL" id="KKR00867.1"/>
    </source>
</evidence>
<dbReference type="GO" id="GO:0033389">
    <property type="term" value="P:putrescine biosynthetic process from arginine, via agmatine"/>
    <property type="evidence" value="ECO:0007669"/>
    <property type="project" value="TreeGrafter"/>
</dbReference>
<comment type="similarity">
    <text evidence="1">Belongs to the arginase family. Agmatinase subfamily.</text>
</comment>
<dbReference type="InterPro" id="IPR023696">
    <property type="entry name" value="Ureohydrolase_dom_sf"/>
</dbReference>
<protein>
    <submittedName>
        <fullName evidence="5">Arginase</fullName>
    </submittedName>
</protein>